<evidence type="ECO:0000259" key="2">
    <source>
        <dbReference type="PROSITE" id="PS50937"/>
    </source>
</evidence>
<dbReference type="Proteomes" id="UP001241747">
    <property type="component" value="Unassembled WGS sequence"/>
</dbReference>
<dbReference type="PROSITE" id="PS50937">
    <property type="entry name" value="HTH_MERR_2"/>
    <property type="match status" value="1"/>
</dbReference>
<organism evidence="3 4">
    <name type="scientific">Xanthobacter agilis</name>
    <dbReference type="NCBI Taxonomy" id="47492"/>
    <lineage>
        <taxon>Bacteria</taxon>
        <taxon>Pseudomonadati</taxon>
        <taxon>Pseudomonadota</taxon>
        <taxon>Alphaproteobacteria</taxon>
        <taxon>Hyphomicrobiales</taxon>
        <taxon>Xanthobacteraceae</taxon>
        <taxon>Xanthobacter</taxon>
    </lineage>
</organism>
<comment type="caution">
    <text evidence="3">The sequence shown here is derived from an EMBL/GenBank/DDBJ whole genome shotgun (WGS) entry which is preliminary data.</text>
</comment>
<dbReference type="SMART" id="SM00422">
    <property type="entry name" value="HTH_MERR"/>
    <property type="match status" value="1"/>
</dbReference>
<protein>
    <submittedName>
        <fullName evidence="3">DNA-binding transcriptional MerR regulator</fullName>
    </submittedName>
</protein>
<feature type="compositionally biased region" description="Basic and acidic residues" evidence="1">
    <location>
        <begin position="200"/>
        <end position="222"/>
    </location>
</feature>
<dbReference type="Pfam" id="PF13411">
    <property type="entry name" value="MerR_1"/>
    <property type="match status" value="1"/>
</dbReference>
<evidence type="ECO:0000256" key="1">
    <source>
        <dbReference type="SAM" id="MobiDB-lite"/>
    </source>
</evidence>
<feature type="region of interest" description="Disordered" evidence="1">
    <location>
        <begin position="200"/>
        <end position="512"/>
    </location>
</feature>
<feature type="region of interest" description="Disordered" evidence="1">
    <location>
        <begin position="528"/>
        <end position="681"/>
    </location>
</feature>
<feature type="compositionally biased region" description="Basic and acidic residues" evidence="1">
    <location>
        <begin position="416"/>
        <end position="425"/>
    </location>
</feature>
<feature type="compositionally biased region" description="Basic and acidic residues" evidence="1">
    <location>
        <begin position="375"/>
        <end position="389"/>
    </location>
</feature>
<evidence type="ECO:0000313" key="3">
    <source>
        <dbReference type="EMBL" id="MDQ0504285.1"/>
    </source>
</evidence>
<feature type="compositionally biased region" description="Basic and acidic residues" evidence="1">
    <location>
        <begin position="458"/>
        <end position="468"/>
    </location>
</feature>
<keyword evidence="3" id="KW-0238">DNA-binding</keyword>
<name>A0ABU0LB39_XANAG</name>
<keyword evidence="4" id="KW-1185">Reference proteome</keyword>
<proteinExistence type="predicted"/>
<gene>
    <name evidence="3" type="ORF">QOZ94_001059</name>
</gene>
<dbReference type="InterPro" id="IPR009061">
    <property type="entry name" value="DNA-bd_dom_put_sf"/>
</dbReference>
<feature type="domain" description="HTH merR-type" evidence="2">
    <location>
        <begin position="16"/>
        <end position="84"/>
    </location>
</feature>
<dbReference type="GO" id="GO:0003677">
    <property type="term" value="F:DNA binding"/>
    <property type="evidence" value="ECO:0007669"/>
    <property type="project" value="UniProtKB-KW"/>
</dbReference>
<accession>A0ABU0LB39</accession>
<dbReference type="CDD" id="cd04765">
    <property type="entry name" value="HTH_MlrA-like_sg2"/>
    <property type="match status" value="1"/>
</dbReference>
<dbReference type="Gene3D" id="1.10.1660.10">
    <property type="match status" value="1"/>
</dbReference>
<sequence length="718" mass="78122">MGDARETEKDPDAFRTISEVADDLNLPQHVLRFWETRFPQIKPVKRAGGRRFYRPEDVDLLRGIRQLLYREGYTIKGVQKILKEQGIRHVQDIGVERDVAVMRSVPAERPATAQDGVIFGGLLGLLPRRRTKGQDEAEPGALPRDVELPLPFPDAEADRDLAEDHGEPVAPLPPRIQARAHSLSERHYDDGVYEERVYEEREFSVEPAPRREPNLAHEERLTQRPPQRRAYTPDEPPEMAPTRRAGPAPDAERRAAPSPPMADPLVASSVAPGAASMTAPAPSFAPERASRPGPLPQRRPTRGPAAHVSTAPAEAFDDPLLPFMHHEPPPAVVADPLEERIRRLKARDSGPPEEYLPPKLRQRSAPPHESAPLAEEQRAVAARQERSSADGRGAGSATAWPEFARAAAAAEQDLAAWHEHLRPVDPPEEVFPSQQDFWHDDEAAYATSEAEAEPPLDDAWRGSARDEPEVPDDEGPDAWSPHDDDNDDFEREPDDFAPEPEPEPSVTSYQVSAPVTARLGMASLNAAPGVGSAMRLPPSIHREAAMPSQPASARKVQAQVESAAPLRPVAPPQRSPAAPASEPAPRRVGPLTGPLEDDTPVTLPPAGSGPWGRGLQQPAGPRETRPPAPAAPAAPWHGQRGVFEEPAASAAPIDSYLPPHLRGEAPRVTGQGGVGQGGVQPLLSRDDVHRLQAALYELGECRRLLRDVTEPSADSTQV</sequence>
<dbReference type="SUPFAM" id="SSF46955">
    <property type="entry name" value="Putative DNA-binding domain"/>
    <property type="match status" value="1"/>
</dbReference>
<evidence type="ECO:0000313" key="4">
    <source>
        <dbReference type="Proteomes" id="UP001241747"/>
    </source>
</evidence>
<feature type="compositionally biased region" description="Low complexity" evidence="1">
    <location>
        <begin position="397"/>
        <end position="415"/>
    </location>
</feature>
<dbReference type="EMBL" id="JAUSVY010000002">
    <property type="protein sequence ID" value="MDQ0504285.1"/>
    <property type="molecule type" value="Genomic_DNA"/>
</dbReference>
<feature type="region of interest" description="Disordered" evidence="1">
    <location>
        <begin position="131"/>
        <end position="152"/>
    </location>
</feature>
<reference evidence="3 4" key="1">
    <citation type="submission" date="2023-07" db="EMBL/GenBank/DDBJ databases">
        <title>Genomic Encyclopedia of Type Strains, Phase IV (KMG-IV): sequencing the most valuable type-strain genomes for metagenomic binning, comparative biology and taxonomic classification.</title>
        <authorList>
            <person name="Goeker M."/>
        </authorList>
    </citation>
    <scope>NUCLEOTIDE SEQUENCE [LARGE SCALE GENOMIC DNA]</scope>
    <source>
        <strain evidence="3 4">DSM 3770</strain>
    </source>
</reference>
<dbReference type="InterPro" id="IPR000551">
    <property type="entry name" value="MerR-type_HTH_dom"/>
</dbReference>
<feature type="compositionally biased region" description="Acidic residues" evidence="1">
    <location>
        <begin position="484"/>
        <end position="502"/>
    </location>
</feature>
<feature type="compositionally biased region" description="Low complexity" evidence="1">
    <location>
        <begin position="575"/>
        <end position="588"/>
    </location>
</feature>
<feature type="compositionally biased region" description="Basic and acidic residues" evidence="1">
    <location>
        <begin position="337"/>
        <end position="350"/>
    </location>
</feature>